<feature type="chain" id="PRO_5003330938" description="Outer membrane efflux protein" evidence="6">
    <location>
        <begin position="20"/>
        <end position="421"/>
    </location>
</feature>
<gene>
    <name evidence="7" type="ORF">METUNv1_02231</name>
</gene>
<keyword evidence="8" id="KW-1185">Reference proteome</keyword>
<dbReference type="Gene3D" id="1.20.1600.10">
    <property type="entry name" value="Outer membrane efflux proteins (OEP)"/>
    <property type="match status" value="1"/>
</dbReference>
<evidence type="ECO:0008006" key="9">
    <source>
        <dbReference type="Google" id="ProtNLM"/>
    </source>
</evidence>
<comment type="subcellular location">
    <subcellularLocation>
        <location evidence="1">Cell outer membrane</location>
    </subcellularLocation>
</comment>
<organism evidence="7 8">
    <name type="scientific">Methyloversatilis universalis (strain ATCC BAA-1314 / DSM 25237 / JCM 13912 / CCUG 52030 / FAM5)</name>
    <dbReference type="NCBI Taxonomy" id="1000565"/>
    <lineage>
        <taxon>Bacteria</taxon>
        <taxon>Pseudomonadati</taxon>
        <taxon>Pseudomonadota</taxon>
        <taxon>Betaproteobacteria</taxon>
        <taxon>Nitrosomonadales</taxon>
        <taxon>Sterolibacteriaceae</taxon>
        <taxon>Methyloversatilis</taxon>
    </lineage>
</organism>
<dbReference type="PANTHER" id="PTHR30026:SF20">
    <property type="entry name" value="OUTER MEMBRANE PROTEIN TOLC"/>
    <property type="match status" value="1"/>
</dbReference>
<dbReference type="AlphaFoldDB" id="F5RD71"/>
<accession>F5RD71</accession>
<dbReference type="GO" id="GO:0015288">
    <property type="term" value="F:porin activity"/>
    <property type="evidence" value="ECO:0007669"/>
    <property type="project" value="TreeGrafter"/>
</dbReference>
<dbReference type="RefSeq" id="WP_008061670.1">
    <property type="nucleotide sequence ID" value="NZ_AFHG01000050.1"/>
</dbReference>
<evidence type="ECO:0000256" key="3">
    <source>
        <dbReference type="ARBA" id="ARBA00022692"/>
    </source>
</evidence>
<evidence type="ECO:0000313" key="8">
    <source>
        <dbReference type="Proteomes" id="UP000005019"/>
    </source>
</evidence>
<dbReference type="SUPFAM" id="SSF56954">
    <property type="entry name" value="Outer membrane efflux proteins (OEP)"/>
    <property type="match status" value="1"/>
</dbReference>
<dbReference type="EMBL" id="AFHG01000050">
    <property type="protein sequence ID" value="EGK71542.1"/>
    <property type="molecule type" value="Genomic_DNA"/>
</dbReference>
<evidence type="ECO:0000256" key="2">
    <source>
        <dbReference type="ARBA" id="ARBA00022452"/>
    </source>
</evidence>
<keyword evidence="4" id="KW-0472">Membrane</keyword>
<sequence>MFRPLILTALLLAALPASAQLAASHADEHDQPVVRDPALTLSAALDSAVARAPGSALPQARQNESRVLSERADSLLSAPPAVQMRYQTDRLPGRGGGLRELEAGLELPLWRGGQRDALRREADASRLQSEEELRSFRWRVAGEVRENLWRVLAAETEVTLADADVDLYRALEEDVAKRVRGGDAAPVEKLAAETARRERDALLYEAQVELAHSLFGWSALTGLKALPSVVRERPAEPAASASDDNPSAYPPVLIARAAVERVRRALGSVQAQGSGAPRVLIGVRSESATDTPTTDSVGATLSIPFGGEVHRAAAQSPLHLELARAEDELAWALRSATLALHEAEHELHAREQVRRLASEQKAVAEREVELARRAYRIGETSLAERLLVEARAASARRAAALADIAWSRAIARYNHSLGILP</sequence>
<evidence type="ECO:0000313" key="7">
    <source>
        <dbReference type="EMBL" id="EGK71542.1"/>
    </source>
</evidence>
<dbReference type="GO" id="GO:0009279">
    <property type="term" value="C:cell outer membrane"/>
    <property type="evidence" value="ECO:0007669"/>
    <property type="project" value="UniProtKB-SubCell"/>
</dbReference>
<keyword evidence="6" id="KW-0732">Signal</keyword>
<dbReference type="PANTHER" id="PTHR30026">
    <property type="entry name" value="OUTER MEMBRANE PROTEIN TOLC"/>
    <property type="match status" value="1"/>
</dbReference>
<protein>
    <recommendedName>
        <fullName evidence="9">Outer membrane efflux protein</fullName>
    </recommendedName>
</protein>
<comment type="caution">
    <text evidence="7">The sequence shown here is derived from an EMBL/GenBank/DDBJ whole genome shotgun (WGS) entry which is preliminary data.</text>
</comment>
<dbReference type="STRING" id="1000565.METUNv1_02231"/>
<dbReference type="eggNOG" id="COG1538">
    <property type="taxonomic scope" value="Bacteria"/>
</dbReference>
<dbReference type="InterPro" id="IPR051906">
    <property type="entry name" value="TolC-like"/>
</dbReference>
<keyword evidence="3" id="KW-0812">Transmembrane</keyword>
<dbReference type="OrthoDB" id="8558511at2"/>
<keyword evidence="5" id="KW-0998">Cell outer membrane</keyword>
<proteinExistence type="predicted"/>
<feature type="signal peptide" evidence="6">
    <location>
        <begin position="1"/>
        <end position="19"/>
    </location>
</feature>
<dbReference type="GO" id="GO:1990281">
    <property type="term" value="C:efflux pump complex"/>
    <property type="evidence" value="ECO:0007669"/>
    <property type="project" value="TreeGrafter"/>
</dbReference>
<evidence type="ECO:0000256" key="1">
    <source>
        <dbReference type="ARBA" id="ARBA00004442"/>
    </source>
</evidence>
<keyword evidence="2" id="KW-1134">Transmembrane beta strand</keyword>
<dbReference type="GO" id="GO:0015562">
    <property type="term" value="F:efflux transmembrane transporter activity"/>
    <property type="evidence" value="ECO:0007669"/>
    <property type="project" value="InterPro"/>
</dbReference>
<evidence type="ECO:0000256" key="5">
    <source>
        <dbReference type="ARBA" id="ARBA00023237"/>
    </source>
</evidence>
<evidence type="ECO:0000256" key="6">
    <source>
        <dbReference type="SAM" id="SignalP"/>
    </source>
</evidence>
<name>F5RD71_METUF</name>
<evidence type="ECO:0000256" key="4">
    <source>
        <dbReference type="ARBA" id="ARBA00023136"/>
    </source>
</evidence>
<dbReference type="Proteomes" id="UP000005019">
    <property type="component" value="Unassembled WGS sequence"/>
</dbReference>
<reference evidence="7 8" key="1">
    <citation type="journal article" date="2011" name="J. Bacteriol.">
        <title>Genome sequence of Methyloversatilis universalis FAM5T, a methylotrophic representative of the order Rhodocyclales.</title>
        <authorList>
            <person name="Kittichotirat W."/>
            <person name="Good N.M."/>
            <person name="Hall R."/>
            <person name="Bringel F."/>
            <person name="Lajus A."/>
            <person name="Medigue C."/>
            <person name="Smalley N.E."/>
            <person name="Beck D."/>
            <person name="Bumgarner R."/>
            <person name="Vuilleumier S."/>
            <person name="Kalyuzhnaya M.G."/>
        </authorList>
    </citation>
    <scope>NUCLEOTIDE SEQUENCE [LARGE SCALE GENOMIC DNA]</scope>
    <source>
        <strain evidence="8">ATCC BAA-1314 / JCM 13912 / FAM5</strain>
    </source>
</reference>